<protein>
    <submittedName>
        <fullName evidence="7">ABC transporter permease</fullName>
    </submittedName>
</protein>
<evidence type="ECO:0000313" key="7">
    <source>
        <dbReference type="EMBL" id="RGQ05186.1"/>
    </source>
</evidence>
<comment type="caution">
    <text evidence="7">The sequence shown here is derived from an EMBL/GenBank/DDBJ whole genome shotgun (WGS) entry which is preliminary data.</text>
</comment>
<accession>A0A411ZQP3</accession>
<keyword evidence="5 6" id="KW-0472">Membrane</keyword>
<name>A0A411ZQP3_9FIRM</name>
<reference evidence="7 8" key="1">
    <citation type="submission" date="2018-08" db="EMBL/GenBank/DDBJ databases">
        <title>A genome reference for cultivated species of the human gut microbiota.</title>
        <authorList>
            <person name="Zou Y."/>
            <person name="Xue W."/>
            <person name="Luo G."/>
        </authorList>
    </citation>
    <scope>NUCLEOTIDE SEQUENCE [LARGE SCALE GENOMIC DNA]</scope>
    <source>
        <strain evidence="7 8">AF29-2BH</strain>
    </source>
</reference>
<dbReference type="RefSeq" id="WP_118044607.1">
    <property type="nucleotide sequence ID" value="NZ_QRSS01000007.1"/>
</dbReference>
<sequence>METIKKITKRNEVGILIPLLLIWIITFIANNAFLTSTNMIALFRTVSITLLGAIGATFLFACGMMDVSSSSIYALSGIVIAVLMKNFGLNPIIACLGGLLVGALAGLANGFIVNTFDIPAFIATLGTQYIFRGVVNVVSQGSAYTGFPESFSKLGGAGPLGIPWSIYIAVVVALIAAWLLKYSTFGRSLLAVGGNPETARVCGINVKKVRYKAFILSGILCASAGILSTARLATAQPSAATGWEMTVIAATIIGGVSMYGGTASIFGVVIGVCIMETLTISMTMLKVNPYWQKIVVGFIIVLAVIIDTYRRLKSSGGNS</sequence>
<dbReference type="PANTHER" id="PTHR32196">
    <property type="entry name" value="ABC TRANSPORTER PERMEASE PROTEIN YPHD-RELATED-RELATED"/>
    <property type="match status" value="1"/>
</dbReference>
<proteinExistence type="predicted"/>
<dbReference type="GO" id="GO:0005886">
    <property type="term" value="C:plasma membrane"/>
    <property type="evidence" value="ECO:0007669"/>
    <property type="project" value="UniProtKB-SubCell"/>
</dbReference>
<evidence type="ECO:0000256" key="5">
    <source>
        <dbReference type="ARBA" id="ARBA00023136"/>
    </source>
</evidence>
<feature type="transmembrane region" description="Helical" evidence="6">
    <location>
        <begin position="240"/>
        <end position="258"/>
    </location>
</feature>
<keyword evidence="2" id="KW-1003">Cell membrane</keyword>
<evidence type="ECO:0000256" key="2">
    <source>
        <dbReference type="ARBA" id="ARBA00022475"/>
    </source>
</evidence>
<feature type="transmembrane region" description="Helical" evidence="6">
    <location>
        <begin position="290"/>
        <end position="309"/>
    </location>
</feature>
<evidence type="ECO:0000313" key="8">
    <source>
        <dbReference type="Proteomes" id="UP000283585"/>
    </source>
</evidence>
<feature type="transmembrane region" description="Helical" evidence="6">
    <location>
        <begin position="161"/>
        <end position="180"/>
    </location>
</feature>
<dbReference type="GO" id="GO:0022857">
    <property type="term" value="F:transmembrane transporter activity"/>
    <property type="evidence" value="ECO:0007669"/>
    <property type="project" value="InterPro"/>
</dbReference>
<evidence type="ECO:0000256" key="3">
    <source>
        <dbReference type="ARBA" id="ARBA00022692"/>
    </source>
</evidence>
<evidence type="ECO:0000256" key="4">
    <source>
        <dbReference type="ARBA" id="ARBA00022989"/>
    </source>
</evidence>
<gene>
    <name evidence="7" type="ORF">DWZ12_07585</name>
</gene>
<dbReference type="InterPro" id="IPR001851">
    <property type="entry name" value="ABC_transp_permease"/>
</dbReference>
<evidence type="ECO:0000256" key="6">
    <source>
        <dbReference type="SAM" id="Phobius"/>
    </source>
</evidence>
<dbReference type="PANTHER" id="PTHR32196:SF72">
    <property type="entry name" value="RIBOSE IMPORT PERMEASE PROTEIN RBSC"/>
    <property type="match status" value="1"/>
</dbReference>
<organism evidence="7 8">
    <name type="scientific">Blautia obeum</name>
    <dbReference type="NCBI Taxonomy" id="40520"/>
    <lineage>
        <taxon>Bacteria</taxon>
        <taxon>Bacillati</taxon>
        <taxon>Bacillota</taxon>
        <taxon>Clostridia</taxon>
        <taxon>Lachnospirales</taxon>
        <taxon>Lachnospiraceae</taxon>
        <taxon>Blautia</taxon>
    </lineage>
</organism>
<comment type="subcellular location">
    <subcellularLocation>
        <location evidence="1">Cell membrane</location>
        <topology evidence="1">Multi-pass membrane protein</topology>
    </subcellularLocation>
</comment>
<keyword evidence="3 6" id="KW-0812">Transmembrane</keyword>
<dbReference type="AlphaFoldDB" id="A0A411ZQP3"/>
<feature type="transmembrane region" description="Helical" evidence="6">
    <location>
        <begin position="213"/>
        <end position="234"/>
    </location>
</feature>
<dbReference type="CDD" id="cd06579">
    <property type="entry name" value="TM_PBP1_transp_AraH_like"/>
    <property type="match status" value="1"/>
</dbReference>
<dbReference type="Pfam" id="PF02653">
    <property type="entry name" value="BPD_transp_2"/>
    <property type="match status" value="1"/>
</dbReference>
<feature type="transmembrane region" description="Helical" evidence="6">
    <location>
        <begin position="41"/>
        <end position="61"/>
    </location>
</feature>
<dbReference type="Proteomes" id="UP000283585">
    <property type="component" value="Unassembled WGS sequence"/>
</dbReference>
<feature type="transmembrane region" description="Helical" evidence="6">
    <location>
        <begin position="15"/>
        <end position="34"/>
    </location>
</feature>
<keyword evidence="4 6" id="KW-1133">Transmembrane helix</keyword>
<feature type="transmembrane region" description="Helical" evidence="6">
    <location>
        <begin position="91"/>
        <end position="112"/>
    </location>
</feature>
<evidence type="ECO:0000256" key="1">
    <source>
        <dbReference type="ARBA" id="ARBA00004651"/>
    </source>
</evidence>
<dbReference type="EMBL" id="QRSS01000007">
    <property type="protein sequence ID" value="RGQ05186.1"/>
    <property type="molecule type" value="Genomic_DNA"/>
</dbReference>
<feature type="transmembrane region" description="Helical" evidence="6">
    <location>
        <begin position="67"/>
        <end position="84"/>
    </location>
</feature>